<proteinExistence type="predicted"/>
<accession>A0A6A4WXK0</accession>
<dbReference type="InterPro" id="IPR029526">
    <property type="entry name" value="PGBD"/>
</dbReference>
<dbReference type="OrthoDB" id="6380083at2759"/>
<dbReference type="PANTHER" id="PTHR46599">
    <property type="entry name" value="PIGGYBAC TRANSPOSABLE ELEMENT-DERIVED PROTEIN 4"/>
    <property type="match status" value="1"/>
</dbReference>
<protein>
    <submittedName>
        <fullName evidence="2">PiggyBac transposable element-derived protein 4</fullName>
    </submittedName>
</protein>
<evidence type="ECO:0000313" key="2">
    <source>
        <dbReference type="EMBL" id="KAF0310603.1"/>
    </source>
</evidence>
<name>A0A6A4WXK0_AMPAM</name>
<dbReference type="AlphaFoldDB" id="A0A6A4WXK0"/>
<organism evidence="2 3">
    <name type="scientific">Amphibalanus amphitrite</name>
    <name type="common">Striped barnacle</name>
    <name type="synonym">Balanus amphitrite</name>
    <dbReference type="NCBI Taxonomy" id="1232801"/>
    <lineage>
        <taxon>Eukaryota</taxon>
        <taxon>Metazoa</taxon>
        <taxon>Ecdysozoa</taxon>
        <taxon>Arthropoda</taxon>
        <taxon>Crustacea</taxon>
        <taxon>Multicrustacea</taxon>
        <taxon>Cirripedia</taxon>
        <taxon>Thoracica</taxon>
        <taxon>Thoracicalcarea</taxon>
        <taxon>Balanomorpha</taxon>
        <taxon>Balanoidea</taxon>
        <taxon>Balanidae</taxon>
        <taxon>Amphibalaninae</taxon>
        <taxon>Amphibalanus</taxon>
    </lineage>
</organism>
<evidence type="ECO:0000259" key="1">
    <source>
        <dbReference type="Pfam" id="PF13843"/>
    </source>
</evidence>
<evidence type="ECO:0000313" key="3">
    <source>
        <dbReference type="Proteomes" id="UP000440578"/>
    </source>
</evidence>
<sequence length="477" mass="53882">MEDIIKRTNARLEHVRKKKEEKLEEQTWKKHAHRYQPVTMTEMLAFTGICVLRSFFTDLTLKQIYDAKLGPPAFKATMGAGRYGTLLRYITFDDVTSREERRKGDKFCLIRDVFERFDAGLRVHFSPSECITIDESLLRFRGRCPFRMYLPSKPGRYGLLFRTAADANHRYLWKAWPYSGRPAAPELSPPGVQLDGMTETVRYLVQEVMGTGRNITLDRLYTSVPLAEELQGQRLTVVGTLNKNRKLLPAKLTDVRGRQPGSSLFCFRNGVTLVSHCPKPRKLVLALSTQHDAALVDVKTKKPEVILYYNATKGGVDVVDSMLETCMGKPTLKRWPTAVWFFMLSIAQVNGFTILQFNRGEDVNRREMRLALAEQLMAPRLQERVASPVGLNADTLAALATVTGKSAARPRPVTHSEQAARGRCVTCLKEISGGRGSGHRTAKEKMPKYPPCSMCQEFVCTVHSTKVRVCNECKSDE</sequence>
<dbReference type="PANTHER" id="PTHR46599:SF6">
    <property type="entry name" value="DUAL SPECIFICITY PHOSPHATASE 26"/>
    <property type="match status" value="1"/>
</dbReference>
<dbReference type="Pfam" id="PF13843">
    <property type="entry name" value="DDE_Tnp_1_7"/>
    <property type="match status" value="1"/>
</dbReference>
<keyword evidence="3" id="KW-1185">Reference proteome</keyword>
<dbReference type="Proteomes" id="UP000440578">
    <property type="component" value="Unassembled WGS sequence"/>
</dbReference>
<dbReference type="EMBL" id="VIIS01000297">
    <property type="protein sequence ID" value="KAF0310603.1"/>
    <property type="molecule type" value="Genomic_DNA"/>
</dbReference>
<feature type="domain" description="PiggyBac transposable element-derived protein" evidence="1">
    <location>
        <begin position="2"/>
        <end position="352"/>
    </location>
</feature>
<reference evidence="2 3" key="1">
    <citation type="submission" date="2019-07" db="EMBL/GenBank/DDBJ databases">
        <title>Draft genome assembly of a fouling barnacle, Amphibalanus amphitrite (Darwin, 1854): The first reference genome for Thecostraca.</title>
        <authorList>
            <person name="Kim W."/>
        </authorList>
    </citation>
    <scope>NUCLEOTIDE SEQUENCE [LARGE SCALE GENOMIC DNA]</scope>
    <source>
        <strain evidence="2">SNU_AA5</strain>
        <tissue evidence="2">Soma without cirri and trophi</tissue>
    </source>
</reference>
<comment type="caution">
    <text evidence="2">The sequence shown here is derived from an EMBL/GenBank/DDBJ whole genome shotgun (WGS) entry which is preliminary data.</text>
</comment>
<gene>
    <name evidence="2" type="primary">PGBD4_7</name>
    <name evidence="2" type="ORF">FJT64_018399</name>
</gene>